<dbReference type="FunCoup" id="Q86D17">
    <property type="interactions" value="406"/>
</dbReference>
<dbReference type="AGR" id="WB:WBGene00007898"/>
<dbReference type="WormBase" id="C33D9.3a">
    <property type="protein sequence ID" value="CE33758"/>
    <property type="gene ID" value="WBGene00007898"/>
</dbReference>
<dbReference type="GeneID" id="177691"/>
<feature type="region of interest" description="Disordered" evidence="2">
    <location>
        <begin position="282"/>
        <end position="306"/>
    </location>
</feature>
<evidence type="ECO:0000313" key="3">
    <source>
        <dbReference type="EMBL" id="CAD89732.1"/>
    </source>
</evidence>
<sequence>MPIGLIGDLMRSFSWNMPTHIPLEPLLETEIFQHQLRQQLQLLAQHAQLSLITPSPTVSPPSDTSSPPNVIGCPETTSFSSTSRKSKSSKSSPLASPTRLVASELNRNVSKTYSDCEKKHFLDVAYENNWGTTVAANKFTRIWGKGPTRRMFYWWREQFKKEHDREQKTLEDLRDRKTEITLEFSKFNQNPDPADYAKTCLQQIAAIDADIANLLGKKQKNCCSITGEACVHGDGLQEETSMVRRFTTPFICEFCQMPFQKETTCYIHQKLCKSRFVNVSTTDTPIPKSSKSSPGKSTPTFALPSPPVPLKSPEPQYCHQSIVAPTSDLTELAEQLIARLAACAGGLQPTVISN</sequence>
<feature type="region of interest" description="Disordered" evidence="2">
    <location>
        <begin position="53"/>
        <end position="99"/>
    </location>
</feature>
<protein>
    <submittedName>
        <fullName evidence="3">C2H2-type domain-containing protein</fullName>
    </submittedName>
</protein>
<dbReference type="AlphaFoldDB" id="Q86D17"/>
<dbReference type="InParanoid" id="Q86D17"/>
<accession>Q86D17</accession>
<dbReference type="Proteomes" id="UP000001940">
    <property type="component" value="Chromosome IV"/>
</dbReference>
<evidence type="ECO:0000256" key="1">
    <source>
        <dbReference type="SAM" id="Coils"/>
    </source>
</evidence>
<dbReference type="KEGG" id="cel:CELE_C33D9.3"/>
<keyword evidence="4" id="KW-1185">Reference proteome</keyword>
<evidence type="ECO:0000313" key="5">
    <source>
        <dbReference type="WormBase" id="C33D9.3a"/>
    </source>
</evidence>
<evidence type="ECO:0000313" key="4">
    <source>
        <dbReference type="Proteomes" id="UP000001940"/>
    </source>
</evidence>
<dbReference type="Bgee" id="WBGene00007898">
    <property type="expression patterns" value="Expressed in larva and 1 other cell type or tissue"/>
</dbReference>
<dbReference type="OrthoDB" id="5873992at2759"/>
<dbReference type="eggNOG" id="ENOG502TG1K">
    <property type="taxonomic scope" value="Eukaryota"/>
</dbReference>
<reference evidence="3 4" key="1">
    <citation type="journal article" date="1998" name="Science">
        <title>Genome sequence of the nematode C. elegans: a platform for investigating biology.</title>
        <authorList>
            <consortium name="The C. elegans sequencing consortium"/>
            <person name="Sulson J.E."/>
            <person name="Waterston R."/>
        </authorList>
    </citation>
    <scope>NUCLEOTIDE SEQUENCE [LARGE SCALE GENOMIC DNA]</scope>
    <source>
        <strain evidence="3 4">Bristol N2</strain>
    </source>
</reference>
<dbReference type="SMR" id="Q86D17"/>
<evidence type="ECO:0000256" key="2">
    <source>
        <dbReference type="SAM" id="MobiDB-lite"/>
    </source>
</evidence>
<dbReference type="ExpressionAtlas" id="Q86D17">
    <property type="expression patterns" value="baseline and differential"/>
</dbReference>
<dbReference type="RefSeq" id="NP_001023041.1">
    <property type="nucleotide sequence ID" value="NM_001027870.8"/>
</dbReference>
<keyword evidence="1" id="KW-0175">Coiled coil</keyword>
<dbReference type="PaxDb" id="6239-C33D9.3a"/>
<gene>
    <name evidence="3 5" type="ORF">C33D9.3</name>
    <name evidence="3" type="ORF">CELE_C33D9.3</name>
</gene>
<dbReference type="CTD" id="177691"/>
<feature type="coiled-coil region" evidence="1">
    <location>
        <begin position="156"/>
        <end position="190"/>
    </location>
</feature>
<dbReference type="EMBL" id="BX284604">
    <property type="protein sequence ID" value="CAD89732.1"/>
    <property type="molecule type" value="Genomic_DNA"/>
</dbReference>
<dbReference type="HOGENOM" id="CLU_821910_0_0_1"/>
<feature type="compositionally biased region" description="Low complexity" evidence="2">
    <location>
        <begin position="282"/>
        <end position="300"/>
    </location>
</feature>
<dbReference type="OMA" id="KGPTRRM"/>
<feature type="compositionally biased region" description="Low complexity" evidence="2">
    <location>
        <begin position="53"/>
        <end position="68"/>
    </location>
</feature>
<proteinExistence type="predicted"/>
<organism evidence="3 4">
    <name type="scientific">Caenorhabditis elegans</name>
    <dbReference type="NCBI Taxonomy" id="6239"/>
    <lineage>
        <taxon>Eukaryota</taxon>
        <taxon>Metazoa</taxon>
        <taxon>Ecdysozoa</taxon>
        <taxon>Nematoda</taxon>
        <taxon>Chromadorea</taxon>
        <taxon>Rhabditida</taxon>
        <taxon>Rhabditina</taxon>
        <taxon>Rhabditomorpha</taxon>
        <taxon>Rhabditoidea</taxon>
        <taxon>Rhabditidae</taxon>
        <taxon>Peloderinae</taxon>
        <taxon>Caenorhabditis</taxon>
    </lineage>
</organism>
<dbReference type="UCSC" id="C33D9.3a">
    <property type="organism name" value="c. elegans"/>
</dbReference>
<name>Q86D17_CAEEL</name>